<dbReference type="Proteomes" id="UP001142462">
    <property type="component" value="Unassembled WGS sequence"/>
</dbReference>
<reference evidence="1" key="1">
    <citation type="journal article" date="2014" name="Int. J. Syst. Evol. Microbiol.">
        <title>Complete genome sequence of Corynebacterium casei LMG S-19264T (=DSM 44701T), isolated from a smear-ripened cheese.</title>
        <authorList>
            <consortium name="US DOE Joint Genome Institute (JGI-PGF)"/>
            <person name="Walter F."/>
            <person name="Albersmeier A."/>
            <person name="Kalinowski J."/>
            <person name="Ruckert C."/>
        </authorList>
    </citation>
    <scope>NUCLEOTIDE SEQUENCE</scope>
    <source>
        <strain evidence="1">VKM Ac-1020</strain>
    </source>
</reference>
<gene>
    <name evidence="1" type="ORF">GCM10017576_25220</name>
</gene>
<comment type="caution">
    <text evidence="1">The sequence shown here is derived from an EMBL/GenBank/DDBJ whole genome shotgun (WGS) entry which is preliminary data.</text>
</comment>
<reference evidence="1" key="2">
    <citation type="submission" date="2023-01" db="EMBL/GenBank/DDBJ databases">
        <authorList>
            <person name="Sun Q."/>
            <person name="Evtushenko L."/>
        </authorList>
    </citation>
    <scope>NUCLEOTIDE SEQUENCE</scope>
    <source>
        <strain evidence="1">VKM Ac-1020</strain>
    </source>
</reference>
<sequence length="67" mass="7436">MSGGSRSRRLLIELDVDRARALDALAELYHATPERMIVSWAEYHIDRLSAGQTPDSIPSGWRPDAGT</sequence>
<dbReference type="AlphaFoldDB" id="A0A9W6H506"/>
<name>A0A9W6H506_9MICO</name>
<dbReference type="EMBL" id="BSEJ01000013">
    <property type="protein sequence ID" value="GLJ62392.1"/>
    <property type="molecule type" value="Genomic_DNA"/>
</dbReference>
<proteinExistence type="predicted"/>
<accession>A0A9W6H506</accession>
<organism evidence="1 2">
    <name type="scientific">Microbacterium barkeri</name>
    <dbReference type="NCBI Taxonomy" id="33917"/>
    <lineage>
        <taxon>Bacteria</taxon>
        <taxon>Bacillati</taxon>
        <taxon>Actinomycetota</taxon>
        <taxon>Actinomycetes</taxon>
        <taxon>Micrococcales</taxon>
        <taxon>Microbacteriaceae</taxon>
        <taxon>Microbacterium</taxon>
    </lineage>
</organism>
<dbReference type="RefSeq" id="WP_271174087.1">
    <property type="nucleotide sequence ID" value="NZ_BSEJ01000013.1"/>
</dbReference>
<evidence type="ECO:0000313" key="1">
    <source>
        <dbReference type="EMBL" id="GLJ62392.1"/>
    </source>
</evidence>
<evidence type="ECO:0000313" key="2">
    <source>
        <dbReference type="Proteomes" id="UP001142462"/>
    </source>
</evidence>
<keyword evidence="2" id="KW-1185">Reference proteome</keyword>
<protein>
    <submittedName>
        <fullName evidence="1">Uncharacterized protein</fullName>
    </submittedName>
</protein>